<evidence type="ECO:0000313" key="1">
    <source>
        <dbReference type="EMBL" id="SVA02295.1"/>
    </source>
</evidence>
<dbReference type="EMBL" id="UINC01002990">
    <property type="protein sequence ID" value="SVA02295.1"/>
    <property type="molecule type" value="Genomic_DNA"/>
</dbReference>
<protein>
    <submittedName>
        <fullName evidence="1">Uncharacterized protein</fullName>
    </submittedName>
</protein>
<reference evidence="1" key="1">
    <citation type="submission" date="2018-05" db="EMBL/GenBank/DDBJ databases">
        <authorList>
            <person name="Lanie J.A."/>
            <person name="Ng W.-L."/>
            <person name="Kazmierczak K.M."/>
            <person name="Andrzejewski T.M."/>
            <person name="Davidsen T.M."/>
            <person name="Wayne K.J."/>
            <person name="Tettelin H."/>
            <person name="Glass J.I."/>
            <person name="Rusch D."/>
            <person name="Podicherti R."/>
            <person name="Tsui H.-C.T."/>
            <person name="Winkler M.E."/>
        </authorList>
    </citation>
    <scope>NUCLEOTIDE SEQUENCE</scope>
</reference>
<name>A0A381SDZ8_9ZZZZ</name>
<sequence length="65" mass="7207">MKESEHEGKLLAAAIAAVLAEASKGEVLLPSSQRQGGSAWSRDHRRMVIGRRSLFRARTMRSTTR</sequence>
<proteinExistence type="predicted"/>
<gene>
    <name evidence="1" type="ORF">METZ01_LOCUS55149</name>
</gene>
<organism evidence="1">
    <name type="scientific">marine metagenome</name>
    <dbReference type="NCBI Taxonomy" id="408172"/>
    <lineage>
        <taxon>unclassified sequences</taxon>
        <taxon>metagenomes</taxon>
        <taxon>ecological metagenomes</taxon>
    </lineage>
</organism>
<dbReference type="AlphaFoldDB" id="A0A381SDZ8"/>
<accession>A0A381SDZ8</accession>